<dbReference type="PANTHER" id="PTHR42152">
    <property type="entry name" value="PROTEIN GDF5OS, MITOCHONDRIAL"/>
    <property type="match status" value="1"/>
</dbReference>
<feature type="compositionally biased region" description="Low complexity" evidence="1">
    <location>
        <begin position="187"/>
        <end position="196"/>
    </location>
</feature>
<accession>A0A674HYG9</accession>
<feature type="compositionally biased region" description="Basic and acidic residues" evidence="1">
    <location>
        <begin position="156"/>
        <end position="178"/>
    </location>
</feature>
<dbReference type="InParanoid" id="A0A674HYG9"/>
<feature type="region of interest" description="Disordered" evidence="1">
    <location>
        <begin position="136"/>
        <end position="196"/>
    </location>
</feature>
<dbReference type="Proteomes" id="UP000472274">
    <property type="component" value="Unplaced"/>
</dbReference>
<reference evidence="2" key="2">
    <citation type="submission" date="2025-09" db="UniProtKB">
        <authorList>
            <consortium name="Ensembl"/>
        </authorList>
    </citation>
    <scope>IDENTIFICATION</scope>
</reference>
<keyword evidence="3" id="KW-1185">Reference proteome</keyword>
<sequence length="258" mass="28078">IIQSSQPSSLKFTCRGFLLHLSRDFLPCLLPWRLAKAVRLFRRVLNCCWVSCGTRCSEPRSSRGEPRSSRSSANRFFRGDLVNTTSRAFSCCARPLLPKPRLLRSGSGCCPRPPGARSSRHSCFQGCCCCSPCHTSNTSQPAGGASRGSRVRASRSRGERQGKSCMEDRPGEGWERRWPGALRKSRSSAPTSSSLSERVDTSNKYFCLLSGAGERSFTPGDLPAADGRQGREPGLTPPAALGGGLFYSAPREKPGLLF</sequence>
<dbReference type="Ensembl" id="ENSTMTT00000001410.1">
    <property type="protein sequence ID" value="ENSTMTP00000001370.1"/>
    <property type="gene ID" value="ENSTMTG00000001109.1"/>
</dbReference>
<evidence type="ECO:0000313" key="2">
    <source>
        <dbReference type="Ensembl" id="ENSTMTP00000001370.1"/>
    </source>
</evidence>
<dbReference type="AlphaFoldDB" id="A0A674HYG9"/>
<organism evidence="2 3">
    <name type="scientific">Terrapene triunguis</name>
    <name type="common">Three-toed box turtle</name>
    <dbReference type="NCBI Taxonomy" id="2587831"/>
    <lineage>
        <taxon>Eukaryota</taxon>
        <taxon>Metazoa</taxon>
        <taxon>Chordata</taxon>
        <taxon>Craniata</taxon>
        <taxon>Vertebrata</taxon>
        <taxon>Euteleostomi</taxon>
        <taxon>Archelosauria</taxon>
        <taxon>Testudinata</taxon>
        <taxon>Testudines</taxon>
        <taxon>Cryptodira</taxon>
        <taxon>Durocryptodira</taxon>
        <taxon>Testudinoidea</taxon>
        <taxon>Emydidae</taxon>
        <taxon>Terrapene</taxon>
    </lineage>
</organism>
<reference evidence="2" key="1">
    <citation type="submission" date="2025-08" db="UniProtKB">
        <authorList>
            <consortium name="Ensembl"/>
        </authorList>
    </citation>
    <scope>IDENTIFICATION</scope>
</reference>
<feature type="region of interest" description="Disordered" evidence="1">
    <location>
        <begin position="218"/>
        <end position="246"/>
    </location>
</feature>
<evidence type="ECO:0000313" key="3">
    <source>
        <dbReference type="Proteomes" id="UP000472274"/>
    </source>
</evidence>
<dbReference type="InterPro" id="IPR039711">
    <property type="entry name" value="GDF5OS"/>
</dbReference>
<evidence type="ECO:0000256" key="1">
    <source>
        <dbReference type="SAM" id="MobiDB-lite"/>
    </source>
</evidence>
<dbReference type="GeneTree" id="ENSGT01030000234822"/>
<protein>
    <submittedName>
        <fullName evidence="2">Uncharacterized protein</fullName>
    </submittedName>
</protein>
<dbReference type="PANTHER" id="PTHR42152:SF1">
    <property type="entry name" value="PROTEIN GDF5-AS1, MITOCHONDRIAL"/>
    <property type="match status" value="1"/>
</dbReference>
<proteinExistence type="predicted"/>
<name>A0A674HYG9_9SAUR</name>